<comment type="similarity">
    <text evidence="7">Belongs to the binding-protein-dependent transport system permease family.</text>
</comment>
<dbReference type="PANTHER" id="PTHR43744">
    <property type="entry name" value="ABC TRANSPORTER PERMEASE PROTEIN MG189-RELATED-RELATED"/>
    <property type="match status" value="1"/>
</dbReference>
<dbReference type="InterPro" id="IPR035906">
    <property type="entry name" value="MetI-like_sf"/>
</dbReference>
<dbReference type="GO" id="GO:0005886">
    <property type="term" value="C:plasma membrane"/>
    <property type="evidence" value="ECO:0007669"/>
    <property type="project" value="UniProtKB-SubCell"/>
</dbReference>
<comment type="caution">
    <text evidence="9">The sequence shown here is derived from an EMBL/GenBank/DDBJ whole genome shotgun (WGS) entry which is preliminary data.</text>
</comment>
<sequence>MNSRATWTDRVADAAIALVLIALALSSLFPFVYILATSLSPMEQVLRGGIILWPDRFSFDAYSTILGNTNFVRSLYITAVTTIGGTFVNLALTTFMAYPLSKKTLPGRETVLLLVTITILFSGGMIPTYIVVNKLGLLDSVWSLILPGAISAFNLIILKNFFQGIPSELEEAGKIDGCRTFGLLFRIVLPLSMPALATFTLFYAVGNWNQFFNAVLYITKPELWTVQVFLRQMIFQGSTQDVMGQSGFSGGQDILPVTIQMAAIVVSTLPILVVYPFLQKHFAKGVLLGSVKG</sequence>
<evidence type="ECO:0000313" key="10">
    <source>
        <dbReference type="Proteomes" id="UP000028123"/>
    </source>
</evidence>
<evidence type="ECO:0000256" key="7">
    <source>
        <dbReference type="RuleBase" id="RU363032"/>
    </source>
</evidence>
<gene>
    <name evidence="9" type="ORF">ET33_05590</name>
</gene>
<comment type="subcellular location">
    <subcellularLocation>
        <location evidence="1 7">Cell membrane</location>
        <topology evidence="1 7">Multi-pass membrane protein</topology>
    </subcellularLocation>
</comment>
<dbReference type="EMBL" id="JNVM01000012">
    <property type="protein sequence ID" value="KEQ25156.1"/>
    <property type="molecule type" value="Genomic_DNA"/>
</dbReference>
<keyword evidence="6 7" id="KW-0472">Membrane</keyword>
<feature type="transmembrane region" description="Helical" evidence="7">
    <location>
        <begin position="144"/>
        <end position="162"/>
    </location>
</feature>
<dbReference type="Gene3D" id="1.10.3720.10">
    <property type="entry name" value="MetI-like"/>
    <property type="match status" value="1"/>
</dbReference>
<dbReference type="OrthoDB" id="9810086at2"/>
<keyword evidence="3" id="KW-1003">Cell membrane</keyword>
<keyword evidence="4 7" id="KW-0812">Transmembrane</keyword>
<evidence type="ECO:0000256" key="2">
    <source>
        <dbReference type="ARBA" id="ARBA00022448"/>
    </source>
</evidence>
<feature type="transmembrane region" description="Helical" evidence="7">
    <location>
        <begin position="257"/>
        <end position="278"/>
    </location>
</feature>
<dbReference type="InterPro" id="IPR000515">
    <property type="entry name" value="MetI-like"/>
</dbReference>
<evidence type="ECO:0000256" key="1">
    <source>
        <dbReference type="ARBA" id="ARBA00004651"/>
    </source>
</evidence>
<dbReference type="Pfam" id="PF00528">
    <property type="entry name" value="BPD_transp_1"/>
    <property type="match status" value="1"/>
</dbReference>
<feature type="domain" description="ABC transmembrane type-1" evidence="8">
    <location>
        <begin position="71"/>
        <end position="278"/>
    </location>
</feature>
<reference evidence="9 10" key="1">
    <citation type="submission" date="2014-06" db="EMBL/GenBank/DDBJ databases">
        <title>Draft genome sequence of Paenibacillus sp. MSt1.</title>
        <authorList>
            <person name="Aw Y.K."/>
            <person name="Ong K.S."/>
            <person name="Gan H.M."/>
            <person name="Lee S.M."/>
        </authorList>
    </citation>
    <scope>NUCLEOTIDE SEQUENCE [LARGE SCALE GENOMIC DNA]</scope>
    <source>
        <strain evidence="9 10">MSt1</strain>
    </source>
</reference>
<evidence type="ECO:0000256" key="5">
    <source>
        <dbReference type="ARBA" id="ARBA00022989"/>
    </source>
</evidence>
<dbReference type="PROSITE" id="PS50928">
    <property type="entry name" value="ABC_TM1"/>
    <property type="match status" value="1"/>
</dbReference>
<dbReference type="RefSeq" id="WP_036683769.1">
    <property type="nucleotide sequence ID" value="NZ_FYEP01000020.1"/>
</dbReference>
<keyword evidence="2 7" id="KW-0813">Transport</keyword>
<dbReference type="CDD" id="cd06261">
    <property type="entry name" value="TM_PBP2"/>
    <property type="match status" value="1"/>
</dbReference>
<dbReference type="GO" id="GO:0055085">
    <property type="term" value="P:transmembrane transport"/>
    <property type="evidence" value="ECO:0007669"/>
    <property type="project" value="InterPro"/>
</dbReference>
<dbReference type="Proteomes" id="UP000028123">
    <property type="component" value="Unassembled WGS sequence"/>
</dbReference>
<feature type="transmembrane region" description="Helical" evidence="7">
    <location>
        <begin position="183"/>
        <end position="205"/>
    </location>
</feature>
<evidence type="ECO:0000259" key="8">
    <source>
        <dbReference type="PROSITE" id="PS50928"/>
    </source>
</evidence>
<organism evidence="9 10">
    <name type="scientific">Paenibacillus tyrfis</name>
    <dbReference type="NCBI Taxonomy" id="1501230"/>
    <lineage>
        <taxon>Bacteria</taxon>
        <taxon>Bacillati</taxon>
        <taxon>Bacillota</taxon>
        <taxon>Bacilli</taxon>
        <taxon>Bacillales</taxon>
        <taxon>Paenibacillaceae</taxon>
        <taxon>Paenibacillus</taxon>
    </lineage>
</organism>
<dbReference type="eggNOG" id="COG0395">
    <property type="taxonomic scope" value="Bacteria"/>
</dbReference>
<feature type="transmembrane region" description="Helical" evidence="7">
    <location>
        <begin position="110"/>
        <end position="132"/>
    </location>
</feature>
<dbReference type="AlphaFoldDB" id="A0A081P383"/>
<dbReference type="PANTHER" id="PTHR43744:SF9">
    <property type="entry name" value="POLYGALACTURONAN_RHAMNOGALACTURONAN TRANSPORT SYSTEM PERMEASE PROTEIN YTCP"/>
    <property type="match status" value="1"/>
</dbReference>
<proteinExistence type="inferred from homology"/>
<accession>A0A081P383</accession>
<evidence type="ECO:0000313" key="9">
    <source>
        <dbReference type="EMBL" id="KEQ25156.1"/>
    </source>
</evidence>
<keyword evidence="5 7" id="KW-1133">Transmembrane helix</keyword>
<feature type="transmembrane region" description="Helical" evidence="7">
    <location>
        <begin position="12"/>
        <end position="36"/>
    </location>
</feature>
<evidence type="ECO:0000256" key="4">
    <source>
        <dbReference type="ARBA" id="ARBA00022692"/>
    </source>
</evidence>
<feature type="transmembrane region" description="Helical" evidence="7">
    <location>
        <begin position="75"/>
        <end position="98"/>
    </location>
</feature>
<keyword evidence="10" id="KW-1185">Reference proteome</keyword>
<dbReference type="SUPFAM" id="SSF161098">
    <property type="entry name" value="MetI-like"/>
    <property type="match status" value="1"/>
</dbReference>
<name>A0A081P383_9BACL</name>
<evidence type="ECO:0000256" key="6">
    <source>
        <dbReference type="ARBA" id="ARBA00023136"/>
    </source>
</evidence>
<evidence type="ECO:0000256" key="3">
    <source>
        <dbReference type="ARBA" id="ARBA00022475"/>
    </source>
</evidence>
<protein>
    <submittedName>
        <fullName evidence="9">ABC transporter permease</fullName>
    </submittedName>
</protein>